<evidence type="ECO:0000256" key="2">
    <source>
        <dbReference type="ARBA" id="ARBA00008860"/>
    </source>
</evidence>
<gene>
    <name evidence="8" type="ORF">CDD82_7524</name>
</gene>
<dbReference type="EMBL" id="NJEU01000089">
    <property type="protein sequence ID" value="PHH81922.1"/>
    <property type="molecule type" value="Genomic_DNA"/>
</dbReference>
<comment type="subcellular location">
    <subcellularLocation>
        <location evidence="1">Mitochondrion</location>
    </subcellularLocation>
</comment>
<evidence type="ECO:0000256" key="7">
    <source>
        <dbReference type="SAM" id="MobiDB-lite"/>
    </source>
</evidence>
<evidence type="ECO:0000256" key="5">
    <source>
        <dbReference type="ARBA" id="ARBA00023274"/>
    </source>
</evidence>
<keyword evidence="4" id="KW-0496">Mitochondrion</keyword>
<dbReference type="GO" id="GO:0005840">
    <property type="term" value="C:ribosome"/>
    <property type="evidence" value="ECO:0007669"/>
    <property type="project" value="UniProtKB-KW"/>
</dbReference>
<dbReference type="GO" id="GO:0005739">
    <property type="term" value="C:mitochondrion"/>
    <property type="evidence" value="ECO:0007669"/>
    <property type="project" value="UniProtKB-SubCell"/>
</dbReference>
<feature type="region of interest" description="Disordered" evidence="7">
    <location>
        <begin position="1"/>
        <end position="58"/>
    </location>
</feature>
<accession>A0A2C5ZQ17</accession>
<name>A0A2C5ZQ17_9HYPO</name>
<dbReference type="InterPro" id="IPR018305">
    <property type="entry name" value="Ribosomal_m50"/>
</dbReference>
<comment type="caution">
    <text evidence="8">The sequence shown here is derived from an EMBL/GenBank/DDBJ whole genome shotgun (WGS) entry which is preliminary data.</text>
</comment>
<sequence>MIWKQKPDQVLKEQKALEARQAEHTEEIIKKRQELNDLESDSTTSSGHARKTNSHQVDHLGGLLPRRYETDHEDSVQALDSTYVPATKATELERTVPPRLWWNQKGHWGPQNQFKGFSYANKVEDNAQMEVYLRRAVVEVLALQQTGLYDQLASKKWCMGGRKHLDKALSVGVHVVDGKARLKGDVKGVVKNLQLAVEEGEAPERIAINEARQVRKAWDSTWKSLVLDDSMKFLLRKRLYQLTGNFIPDAKAGAARTVKHLMTLVARKPPPAKLADELTRRGELKPLLNVAVHGTKISIIAKEVAIGRWKLIRQELQKRNLPVLGAGIVPQNKERKWMRGED</sequence>
<reference evidence="8 9" key="1">
    <citation type="submission" date="2017-06" db="EMBL/GenBank/DDBJ databases">
        <title>Ant-infecting Ophiocordyceps genomes reveal a high diversity of potential behavioral manipulation genes and a possible major role for enterotoxins.</title>
        <authorList>
            <person name="De Bekker C."/>
            <person name="Evans H.C."/>
            <person name="Brachmann A."/>
            <person name="Hughes D.P."/>
        </authorList>
    </citation>
    <scope>NUCLEOTIDE SEQUENCE [LARGE SCALE GENOMIC DNA]</scope>
    <source>
        <strain evidence="8 9">1348a</strain>
    </source>
</reference>
<evidence type="ECO:0000256" key="3">
    <source>
        <dbReference type="ARBA" id="ARBA00022980"/>
    </source>
</evidence>
<dbReference type="AlphaFoldDB" id="A0A2C5ZQ17"/>
<keyword evidence="5" id="KW-0687">Ribonucleoprotein</keyword>
<evidence type="ECO:0000256" key="4">
    <source>
        <dbReference type="ARBA" id="ARBA00023128"/>
    </source>
</evidence>
<protein>
    <recommendedName>
        <fullName evidence="6">Large ribosomal subunit protein mL50</fullName>
    </recommendedName>
</protein>
<feature type="compositionally biased region" description="Basic and acidic residues" evidence="7">
    <location>
        <begin position="1"/>
        <end position="35"/>
    </location>
</feature>
<dbReference type="Proteomes" id="UP000224854">
    <property type="component" value="Unassembled WGS sequence"/>
</dbReference>
<dbReference type="OrthoDB" id="6220758at2759"/>
<evidence type="ECO:0000256" key="1">
    <source>
        <dbReference type="ARBA" id="ARBA00004173"/>
    </source>
</evidence>
<dbReference type="GO" id="GO:1990904">
    <property type="term" value="C:ribonucleoprotein complex"/>
    <property type="evidence" value="ECO:0007669"/>
    <property type="project" value="UniProtKB-KW"/>
</dbReference>
<proteinExistence type="inferred from homology"/>
<dbReference type="Pfam" id="PF10501">
    <property type="entry name" value="Ribosomal_L50"/>
    <property type="match status" value="1"/>
</dbReference>
<evidence type="ECO:0000313" key="9">
    <source>
        <dbReference type="Proteomes" id="UP000224854"/>
    </source>
</evidence>
<keyword evidence="9" id="KW-1185">Reference proteome</keyword>
<evidence type="ECO:0000256" key="6">
    <source>
        <dbReference type="ARBA" id="ARBA00035183"/>
    </source>
</evidence>
<organism evidence="8 9">
    <name type="scientific">Ophiocordyceps australis</name>
    <dbReference type="NCBI Taxonomy" id="1399860"/>
    <lineage>
        <taxon>Eukaryota</taxon>
        <taxon>Fungi</taxon>
        <taxon>Dikarya</taxon>
        <taxon>Ascomycota</taxon>
        <taxon>Pezizomycotina</taxon>
        <taxon>Sordariomycetes</taxon>
        <taxon>Hypocreomycetidae</taxon>
        <taxon>Hypocreales</taxon>
        <taxon>Ophiocordycipitaceae</taxon>
        <taxon>Ophiocordyceps</taxon>
    </lineage>
</organism>
<keyword evidence="3" id="KW-0689">Ribosomal protein</keyword>
<comment type="similarity">
    <text evidence="2">Belongs to the mitochondrion-specific ribosomal protein mL50 family.</text>
</comment>
<evidence type="ECO:0000313" key="8">
    <source>
        <dbReference type="EMBL" id="PHH81922.1"/>
    </source>
</evidence>